<protein>
    <recommendedName>
        <fullName evidence="4">Translational regulator CsrA</fullName>
    </recommendedName>
</protein>
<dbReference type="GO" id="GO:0044781">
    <property type="term" value="P:bacterial-type flagellum organization"/>
    <property type="evidence" value="ECO:0007669"/>
    <property type="project" value="UniProtKB-KW"/>
</dbReference>
<name>A0A3N4UPL1_9BURK</name>
<keyword evidence="3 4" id="KW-0694">RNA-binding</keyword>
<dbReference type="GO" id="GO:0005829">
    <property type="term" value="C:cytosol"/>
    <property type="evidence" value="ECO:0007669"/>
    <property type="project" value="TreeGrafter"/>
</dbReference>
<sequence>MLILSRSKGEAIRIGSEVRIVVLHVGGGRVRLGIEGPRELCILREELYTEVVDLNRAASLAPQSPGALDAFLKTQGCPAADATDVPQEGPHA</sequence>
<dbReference type="GO" id="GO:0048027">
    <property type="term" value="F:mRNA 5'-UTR binding"/>
    <property type="evidence" value="ECO:0007669"/>
    <property type="project" value="UniProtKB-UniRule"/>
</dbReference>
<proteinExistence type="inferred from homology"/>
<dbReference type="AlphaFoldDB" id="A0A3N4UPL1"/>
<comment type="similarity">
    <text evidence="4">Belongs to the CsrA/RsmA family.</text>
</comment>
<keyword evidence="4" id="KW-1005">Bacterial flagellum biogenesis</keyword>
<gene>
    <name evidence="4" type="primary">csrA</name>
    <name evidence="5" type="ORF">EDC62_1027</name>
</gene>
<dbReference type="Proteomes" id="UP000272193">
    <property type="component" value="Unassembled WGS sequence"/>
</dbReference>
<dbReference type="InterPro" id="IPR036107">
    <property type="entry name" value="CsrA_sf"/>
</dbReference>
<evidence type="ECO:0000256" key="2">
    <source>
        <dbReference type="ARBA" id="ARBA00022845"/>
    </source>
</evidence>
<dbReference type="PANTHER" id="PTHR34984:SF1">
    <property type="entry name" value="CARBON STORAGE REGULATOR"/>
    <property type="match status" value="1"/>
</dbReference>
<dbReference type="OrthoDB" id="9809061at2"/>
<accession>A0A3N4UPL1</accession>
<dbReference type="EMBL" id="RKQL01000002">
    <property type="protein sequence ID" value="RPE70545.1"/>
    <property type="molecule type" value="Genomic_DNA"/>
</dbReference>
<keyword evidence="4" id="KW-0678">Repressor</keyword>
<evidence type="ECO:0000256" key="3">
    <source>
        <dbReference type="ARBA" id="ARBA00022884"/>
    </source>
</evidence>
<dbReference type="GO" id="GO:0006109">
    <property type="term" value="P:regulation of carbohydrate metabolic process"/>
    <property type="evidence" value="ECO:0007669"/>
    <property type="project" value="InterPro"/>
</dbReference>
<dbReference type="InterPro" id="IPR003751">
    <property type="entry name" value="CsrA"/>
</dbReference>
<evidence type="ECO:0000313" key="5">
    <source>
        <dbReference type="EMBL" id="RPE70545.1"/>
    </source>
</evidence>
<keyword evidence="6" id="KW-1185">Reference proteome</keyword>
<comment type="subcellular location">
    <subcellularLocation>
        <location evidence="4">Cytoplasm</location>
    </subcellularLocation>
</comment>
<dbReference type="GO" id="GO:0006402">
    <property type="term" value="P:mRNA catabolic process"/>
    <property type="evidence" value="ECO:0007669"/>
    <property type="project" value="InterPro"/>
</dbReference>
<organism evidence="5 6">
    <name type="scientific">Tibeticola sediminis</name>
    <dbReference type="NCBI Taxonomy" id="1917811"/>
    <lineage>
        <taxon>Bacteria</taxon>
        <taxon>Pseudomonadati</taxon>
        <taxon>Pseudomonadota</taxon>
        <taxon>Betaproteobacteria</taxon>
        <taxon>Burkholderiales</taxon>
        <taxon>Comamonadaceae</taxon>
        <taxon>Tibeticola</taxon>
    </lineage>
</organism>
<dbReference type="PANTHER" id="PTHR34984">
    <property type="entry name" value="CARBON STORAGE REGULATOR"/>
    <property type="match status" value="1"/>
</dbReference>
<comment type="caution">
    <text evidence="5">The sequence shown here is derived from an EMBL/GenBank/DDBJ whole genome shotgun (WGS) entry which is preliminary data.</text>
</comment>
<dbReference type="Pfam" id="PF02599">
    <property type="entry name" value="CsrA"/>
    <property type="match status" value="1"/>
</dbReference>
<evidence type="ECO:0000256" key="1">
    <source>
        <dbReference type="ARBA" id="ARBA00022490"/>
    </source>
</evidence>
<dbReference type="RefSeq" id="WP_124221250.1">
    <property type="nucleotide sequence ID" value="NZ_RKQL01000002.1"/>
</dbReference>
<comment type="function">
    <text evidence="4">A translational regulator that binds mRNA to regulate translation initiation and/or mRNA stability. Usually binds in the 5'-UTR at or near the Shine-Dalgarno sequence preventing ribosome-binding, thus repressing translation. Its main target seems to be the major flagellin gene, while its function is anatagonized by FliW.</text>
</comment>
<evidence type="ECO:0000256" key="4">
    <source>
        <dbReference type="HAMAP-Rule" id="MF_00167"/>
    </source>
</evidence>
<dbReference type="SUPFAM" id="SSF117130">
    <property type="entry name" value="CsrA-like"/>
    <property type="match status" value="1"/>
</dbReference>
<dbReference type="HAMAP" id="MF_00167">
    <property type="entry name" value="CsrA"/>
    <property type="match status" value="1"/>
</dbReference>
<dbReference type="GO" id="GO:1902208">
    <property type="term" value="P:regulation of bacterial-type flagellum assembly"/>
    <property type="evidence" value="ECO:0007669"/>
    <property type="project" value="UniProtKB-UniRule"/>
</dbReference>
<dbReference type="GO" id="GO:0045947">
    <property type="term" value="P:negative regulation of translational initiation"/>
    <property type="evidence" value="ECO:0007669"/>
    <property type="project" value="UniProtKB-UniRule"/>
</dbReference>
<reference evidence="5 6" key="1">
    <citation type="submission" date="2018-11" db="EMBL/GenBank/DDBJ databases">
        <title>Genomic Encyclopedia of Type Strains, Phase IV (KMG-IV): sequencing the most valuable type-strain genomes for metagenomic binning, comparative biology and taxonomic classification.</title>
        <authorList>
            <person name="Goeker M."/>
        </authorList>
    </citation>
    <scope>NUCLEOTIDE SEQUENCE [LARGE SCALE GENOMIC DNA]</scope>
    <source>
        <strain evidence="5 6">DSM 101684</strain>
    </source>
</reference>
<keyword evidence="2 4" id="KW-0810">Translation regulation</keyword>
<evidence type="ECO:0000313" key="6">
    <source>
        <dbReference type="Proteomes" id="UP000272193"/>
    </source>
</evidence>
<keyword evidence="1 4" id="KW-0963">Cytoplasm</keyword>
<comment type="subunit">
    <text evidence="4">Homodimer; the beta-strands of each monomer intercalate to form a hydrophobic core, while the alpha-helices form wings that extend away from the core.</text>
</comment>
<dbReference type="Gene3D" id="2.60.40.4380">
    <property type="entry name" value="Translational regulator CsrA"/>
    <property type="match status" value="1"/>
</dbReference>